<dbReference type="STRING" id="870482.SAMN04487987_11339"/>
<evidence type="ECO:0000313" key="1">
    <source>
        <dbReference type="EMBL" id="SFD41911.1"/>
    </source>
</evidence>
<keyword evidence="2" id="KW-1185">Reference proteome</keyword>
<evidence type="ECO:0000313" key="2">
    <source>
        <dbReference type="Proteomes" id="UP000199439"/>
    </source>
</evidence>
<reference evidence="2" key="1">
    <citation type="submission" date="2016-10" db="EMBL/GenBank/DDBJ databases">
        <authorList>
            <person name="Varghese N."/>
            <person name="Submissions S."/>
        </authorList>
    </citation>
    <scope>NUCLEOTIDE SEQUENCE [LARGE SCALE GENOMIC DNA]</scope>
    <source>
        <strain evidence="2">DSM 25730</strain>
    </source>
</reference>
<organism evidence="1 2">
    <name type="scientific">Algibacter pectinivorans</name>
    <dbReference type="NCBI Taxonomy" id="870482"/>
    <lineage>
        <taxon>Bacteria</taxon>
        <taxon>Pseudomonadati</taxon>
        <taxon>Bacteroidota</taxon>
        <taxon>Flavobacteriia</taxon>
        <taxon>Flavobacteriales</taxon>
        <taxon>Flavobacteriaceae</taxon>
        <taxon>Algibacter</taxon>
    </lineage>
</organism>
<name>A0A1I1S5X7_9FLAO</name>
<dbReference type="AlphaFoldDB" id="A0A1I1S5X7"/>
<accession>A0A1I1S5X7</accession>
<proteinExistence type="predicted"/>
<sequence length="41" mass="4787">MHNKVYKKLLVLPKPKFVARLLAADFPSENPRTQTRNISYT</sequence>
<gene>
    <name evidence="1" type="ORF">SAMN04487987_11339</name>
</gene>
<dbReference type="Proteomes" id="UP000199439">
    <property type="component" value="Unassembled WGS sequence"/>
</dbReference>
<protein>
    <submittedName>
        <fullName evidence="1">Uncharacterized protein</fullName>
    </submittedName>
</protein>
<dbReference type="EMBL" id="FOMI01000013">
    <property type="protein sequence ID" value="SFD41911.1"/>
    <property type="molecule type" value="Genomic_DNA"/>
</dbReference>